<dbReference type="InterPro" id="IPR011004">
    <property type="entry name" value="Trimer_LpxA-like_sf"/>
</dbReference>
<evidence type="ECO:0000313" key="3">
    <source>
        <dbReference type="Proteomes" id="UP000566995"/>
    </source>
</evidence>
<accession>A0A7W7P5A5</accession>
<dbReference type="InterPro" id="IPR011974">
    <property type="entry name" value="PaaY"/>
</dbReference>
<protein>
    <submittedName>
        <fullName evidence="2">Phenylacetic acid degradation protein</fullName>
    </submittedName>
</protein>
<feature type="region of interest" description="Disordered" evidence="1">
    <location>
        <begin position="184"/>
        <end position="205"/>
    </location>
</feature>
<dbReference type="PANTHER" id="PTHR13061:SF29">
    <property type="entry name" value="GAMMA CARBONIC ANHYDRASE-LIKE 1, MITOCHONDRIAL-RELATED"/>
    <property type="match status" value="1"/>
</dbReference>
<dbReference type="NCBIfam" id="TIGR02287">
    <property type="entry name" value="PaaY"/>
    <property type="match status" value="1"/>
</dbReference>
<comment type="caution">
    <text evidence="2">The sequence shown here is derived from an EMBL/GenBank/DDBJ whole genome shotgun (WGS) entry which is preliminary data.</text>
</comment>
<dbReference type="EMBL" id="JACHLI010000041">
    <property type="protein sequence ID" value="MBB4867500.1"/>
    <property type="molecule type" value="Genomic_DNA"/>
</dbReference>
<sequence>MPCYSLEGVRPVVHPTAYVHPTAVLIGDVIVGPGCYVGPLAALRGDFGRIVLEEGANLQDTCVMHGFPDSDTVVERNGHIGHGAVLHGCRIGEDALVGMNAVVMDYAQIGARSIVSAAAFVKAKFDCPPQSLVMGAPASVKRSLSDEEIAWKRRGTEEYQALAKRCITSLVECQPLAELEAERPRLGDSGFRPKVAAGTEAGKGA</sequence>
<dbReference type="CDD" id="cd04745">
    <property type="entry name" value="LbH_paaY_like"/>
    <property type="match status" value="1"/>
</dbReference>
<dbReference type="AlphaFoldDB" id="A0A7W7P5A5"/>
<dbReference type="RefSeq" id="WP_184597066.1">
    <property type="nucleotide sequence ID" value="NZ_JACHLI010000041.1"/>
</dbReference>
<proteinExistence type="predicted"/>
<gene>
    <name evidence="2" type="ORF">HNP46_006413</name>
</gene>
<evidence type="ECO:0000256" key="1">
    <source>
        <dbReference type="SAM" id="MobiDB-lite"/>
    </source>
</evidence>
<dbReference type="InterPro" id="IPR050484">
    <property type="entry name" value="Transf_Hexapept/Carb_Anhydrase"/>
</dbReference>
<dbReference type="Proteomes" id="UP000566995">
    <property type="component" value="Unassembled WGS sequence"/>
</dbReference>
<name>A0A7W7P5A5_PSENT</name>
<dbReference type="Gene3D" id="2.160.10.10">
    <property type="entry name" value="Hexapeptide repeat proteins"/>
    <property type="match status" value="1"/>
</dbReference>
<dbReference type="PANTHER" id="PTHR13061">
    <property type="entry name" value="DYNACTIN SUBUNIT P25"/>
    <property type="match status" value="1"/>
</dbReference>
<dbReference type="SUPFAM" id="SSF51161">
    <property type="entry name" value="Trimeric LpxA-like enzymes"/>
    <property type="match status" value="1"/>
</dbReference>
<dbReference type="FunFam" id="2.160.10.10:FF:000012">
    <property type="entry name" value="Carnitine operon protein CaiE"/>
    <property type="match status" value="1"/>
</dbReference>
<organism evidence="2 3">
    <name type="scientific">Pseudomonas nitroreducens</name>
    <dbReference type="NCBI Taxonomy" id="46680"/>
    <lineage>
        <taxon>Bacteria</taxon>
        <taxon>Pseudomonadati</taxon>
        <taxon>Pseudomonadota</taxon>
        <taxon>Gammaproteobacteria</taxon>
        <taxon>Pseudomonadales</taxon>
        <taxon>Pseudomonadaceae</taxon>
        <taxon>Pseudomonas</taxon>
    </lineage>
</organism>
<reference evidence="2 3" key="1">
    <citation type="submission" date="2020-08" db="EMBL/GenBank/DDBJ databases">
        <title>Functional genomics of gut bacteria from endangered species of beetles.</title>
        <authorList>
            <person name="Carlos-Shanley C."/>
        </authorList>
    </citation>
    <scope>NUCLEOTIDE SEQUENCE [LARGE SCALE GENOMIC DNA]</scope>
    <source>
        <strain evidence="2 3">S00179</strain>
    </source>
</reference>
<evidence type="ECO:0000313" key="2">
    <source>
        <dbReference type="EMBL" id="MBB4867500.1"/>
    </source>
</evidence>